<feature type="transmembrane region" description="Helical" evidence="1">
    <location>
        <begin position="55"/>
        <end position="75"/>
    </location>
</feature>
<accession>A0A1M5V4M3</accession>
<feature type="transmembrane region" description="Helical" evidence="1">
    <location>
        <begin position="96"/>
        <end position="124"/>
    </location>
</feature>
<dbReference type="AlphaFoldDB" id="A0A1M5V4M3"/>
<keyword evidence="1" id="KW-0812">Transmembrane</keyword>
<sequence>MNNYVKYEVKRCFFSKINLMAMIMVMVSLLIPYVSDCKFPYPNSDGTIFFIRSNIYLLPLLAPIICCLPSSTKYIEDETSGISKFLFIKIKRKDYLKVRLIVNAMVSAFTIVIPQIIMLSFLILRHGINGTEIEVVGAFHEVFFISKIGYIGIVLLVTMLSSIVFSTFSMGLSKVVKNKYLTIIVPFVYVLISGTIFYVFGINDIFNLNVSILFDISYNLYLTIANLLIYEAILLFIGISLFCFWGEKNSEE</sequence>
<organism evidence="2 3">
    <name type="scientific">Clostridium collagenovorans DSM 3089</name>
    <dbReference type="NCBI Taxonomy" id="1121306"/>
    <lineage>
        <taxon>Bacteria</taxon>
        <taxon>Bacillati</taxon>
        <taxon>Bacillota</taxon>
        <taxon>Clostridia</taxon>
        <taxon>Eubacteriales</taxon>
        <taxon>Clostridiaceae</taxon>
        <taxon>Clostridium</taxon>
    </lineage>
</organism>
<dbReference type="OrthoDB" id="1905885at2"/>
<keyword evidence="1" id="KW-1133">Transmembrane helix</keyword>
<evidence type="ECO:0000313" key="2">
    <source>
        <dbReference type="EMBL" id="SHH69903.1"/>
    </source>
</evidence>
<dbReference type="EMBL" id="FQXP01000004">
    <property type="protein sequence ID" value="SHH69903.1"/>
    <property type="molecule type" value="Genomic_DNA"/>
</dbReference>
<gene>
    <name evidence="2" type="ORF">SAMN02745196_01089</name>
</gene>
<feature type="transmembrane region" description="Helical" evidence="1">
    <location>
        <begin position="220"/>
        <end position="245"/>
    </location>
</feature>
<proteinExistence type="predicted"/>
<dbReference type="RefSeq" id="WP_072830844.1">
    <property type="nucleotide sequence ID" value="NZ_FQXP01000004.1"/>
</dbReference>
<evidence type="ECO:0000256" key="1">
    <source>
        <dbReference type="SAM" id="Phobius"/>
    </source>
</evidence>
<name>A0A1M5V4M3_9CLOT</name>
<feature type="transmembrane region" description="Helical" evidence="1">
    <location>
        <begin position="180"/>
        <end position="200"/>
    </location>
</feature>
<feature type="transmembrane region" description="Helical" evidence="1">
    <location>
        <begin position="144"/>
        <end position="168"/>
    </location>
</feature>
<evidence type="ECO:0008006" key="4">
    <source>
        <dbReference type="Google" id="ProtNLM"/>
    </source>
</evidence>
<dbReference type="Proteomes" id="UP000184526">
    <property type="component" value="Unassembled WGS sequence"/>
</dbReference>
<evidence type="ECO:0000313" key="3">
    <source>
        <dbReference type="Proteomes" id="UP000184526"/>
    </source>
</evidence>
<protein>
    <recommendedName>
        <fullName evidence="4">ABC-2 family transporter protein</fullName>
    </recommendedName>
</protein>
<feature type="transmembrane region" description="Helical" evidence="1">
    <location>
        <begin position="12"/>
        <end position="35"/>
    </location>
</feature>
<keyword evidence="1" id="KW-0472">Membrane</keyword>
<dbReference type="STRING" id="1121306.SAMN02745196_01089"/>
<reference evidence="2 3" key="1">
    <citation type="submission" date="2016-11" db="EMBL/GenBank/DDBJ databases">
        <authorList>
            <person name="Jaros S."/>
            <person name="Januszkiewicz K."/>
            <person name="Wedrychowicz H."/>
        </authorList>
    </citation>
    <scope>NUCLEOTIDE SEQUENCE [LARGE SCALE GENOMIC DNA]</scope>
    <source>
        <strain evidence="2 3">DSM 3089</strain>
    </source>
</reference>
<keyword evidence="3" id="KW-1185">Reference proteome</keyword>